<gene>
    <name evidence="9" type="ORF">O9A_01271</name>
</gene>
<evidence type="ECO:0000313" key="10">
    <source>
        <dbReference type="Proteomes" id="UP000027015"/>
    </source>
</evidence>
<comment type="subcellular location">
    <subcellularLocation>
        <location evidence="1">Membrane</location>
        <topology evidence="1">Single-pass membrane protein</topology>
    </subcellularLocation>
</comment>
<feature type="compositionally biased region" description="Basic and acidic residues" evidence="7">
    <location>
        <begin position="81"/>
        <end position="91"/>
    </location>
</feature>
<dbReference type="eggNOG" id="ENOG5033457">
    <property type="taxonomic scope" value="Bacteria"/>
</dbReference>
<sequence>MKKITKLAVLSAISTATISVPLGTTLADTKLTYSEEITKKIEDMRKETKTNFPSHNFSARSILEKNHPYYPSGSHRHVDHKRREQSHYHTERKTHRHVERKITTHRNVYERHVTRNNSGDALASGIIGFAAGTILGNVLKKPEQPEVIYQTVPQNQIVYQEVPQNQVIYEVQSTTYQPVQQPRTADWLQYCKKKYRSFNPKTGTFRGYDGLEHFCYAPLN</sequence>
<evidence type="ECO:0000256" key="2">
    <source>
        <dbReference type="ARBA" id="ARBA00010270"/>
    </source>
</evidence>
<protein>
    <recommendedName>
        <fullName evidence="3">Lectin-like protein BA14k</fullName>
    </recommendedName>
</protein>
<proteinExistence type="inferred from homology"/>
<feature type="chain" id="PRO_5001647822" description="Lectin-like protein BA14k" evidence="8">
    <location>
        <begin position="19"/>
        <end position="220"/>
    </location>
</feature>
<dbReference type="Proteomes" id="UP000027015">
    <property type="component" value="Unassembled WGS sequence"/>
</dbReference>
<evidence type="ECO:0000256" key="8">
    <source>
        <dbReference type="SAM" id="SignalP"/>
    </source>
</evidence>
<dbReference type="AlphaFoldDB" id="A0A067WFG7"/>
<dbReference type="Pfam" id="PF07886">
    <property type="entry name" value="BA14K"/>
    <property type="match status" value="1"/>
</dbReference>
<dbReference type="GO" id="GO:0016020">
    <property type="term" value="C:membrane"/>
    <property type="evidence" value="ECO:0007669"/>
    <property type="project" value="UniProtKB-SubCell"/>
</dbReference>
<keyword evidence="8" id="KW-0732">Signal</keyword>
<dbReference type="HOGENOM" id="CLU_095224_0_0_5"/>
<accession>A0A067WFG7</accession>
<evidence type="ECO:0000256" key="3">
    <source>
        <dbReference type="ARBA" id="ARBA00020552"/>
    </source>
</evidence>
<evidence type="ECO:0000256" key="4">
    <source>
        <dbReference type="ARBA" id="ARBA00022475"/>
    </source>
</evidence>
<dbReference type="InterPro" id="IPR012413">
    <property type="entry name" value="BA14K"/>
</dbReference>
<feature type="region of interest" description="Disordered" evidence="7">
    <location>
        <begin position="65"/>
        <end position="98"/>
    </location>
</feature>
<feature type="signal peptide" evidence="8">
    <location>
        <begin position="1"/>
        <end position="18"/>
    </location>
</feature>
<keyword evidence="5" id="KW-0430">Lectin</keyword>
<evidence type="ECO:0000256" key="7">
    <source>
        <dbReference type="SAM" id="MobiDB-lite"/>
    </source>
</evidence>
<dbReference type="EMBL" id="AHPL01000010">
    <property type="protein sequence ID" value="KEC54657.1"/>
    <property type="molecule type" value="Genomic_DNA"/>
</dbReference>
<reference evidence="9 10" key="1">
    <citation type="submission" date="2012-04" db="EMBL/GenBank/DDBJ databases">
        <title>The Genome Sequence of Bartonella koehlerae C-29.</title>
        <authorList>
            <consortium name="The Broad Institute Genome Sequencing Platform"/>
            <consortium name="The Broad Institute Genome Sequencing Center for Infectious Disease"/>
            <person name="Feldgarden M."/>
            <person name="Kirby J."/>
            <person name="Kosoy M."/>
            <person name="Birtles R."/>
            <person name="Probert W.S."/>
            <person name="Chiaraviglio L."/>
            <person name="Walker B."/>
            <person name="Young S.K."/>
            <person name="Zeng Q."/>
            <person name="Gargeya S."/>
            <person name="Fitzgerald M."/>
            <person name="Haas B."/>
            <person name="Abouelleil A."/>
            <person name="Alvarado L."/>
            <person name="Arachchi H.M."/>
            <person name="Berlin A.M."/>
            <person name="Chapman S.B."/>
            <person name="Goldberg J."/>
            <person name="Griggs A."/>
            <person name="Gujja S."/>
            <person name="Hansen M."/>
            <person name="Howarth C."/>
            <person name="Imamovic A."/>
            <person name="Larimer J."/>
            <person name="McCowen C."/>
            <person name="Montmayeur A."/>
            <person name="Murphy C."/>
            <person name="Neiman D."/>
            <person name="Pearson M."/>
            <person name="Priest M."/>
            <person name="Roberts A."/>
            <person name="Saif S."/>
            <person name="Shea T."/>
            <person name="Sisk P."/>
            <person name="Sykes S."/>
            <person name="Wortman J."/>
            <person name="Nusbaum C."/>
            <person name="Birren B."/>
        </authorList>
    </citation>
    <scope>NUCLEOTIDE SEQUENCE [LARGE SCALE GENOMIC DNA]</scope>
    <source>
        <strain evidence="9 10">C-29</strain>
    </source>
</reference>
<keyword evidence="4" id="KW-1003">Cell membrane</keyword>
<comment type="function">
    <text evidence="6">Has immunoglobulin-binding and hemagglutination properties, and can bind to mannose. Essential for virulence. May be involved in LPS biosynthesis or polysaccharide transport.</text>
</comment>
<evidence type="ECO:0000256" key="5">
    <source>
        <dbReference type="ARBA" id="ARBA00022734"/>
    </source>
</evidence>
<dbReference type="GO" id="GO:0030246">
    <property type="term" value="F:carbohydrate binding"/>
    <property type="evidence" value="ECO:0007669"/>
    <property type="project" value="UniProtKB-KW"/>
</dbReference>
<name>A0A067WFG7_9HYPH</name>
<evidence type="ECO:0000313" key="9">
    <source>
        <dbReference type="EMBL" id="KEC54657.1"/>
    </source>
</evidence>
<evidence type="ECO:0000256" key="1">
    <source>
        <dbReference type="ARBA" id="ARBA00004167"/>
    </source>
</evidence>
<keyword evidence="10" id="KW-1185">Reference proteome</keyword>
<organism evidence="9 10">
    <name type="scientific">Bartonella koehlerae C-29</name>
    <dbReference type="NCBI Taxonomy" id="1134510"/>
    <lineage>
        <taxon>Bacteria</taxon>
        <taxon>Pseudomonadati</taxon>
        <taxon>Pseudomonadota</taxon>
        <taxon>Alphaproteobacteria</taxon>
        <taxon>Hyphomicrobiales</taxon>
        <taxon>Bartonellaceae</taxon>
        <taxon>Bartonella</taxon>
    </lineage>
</organism>
<comment type="similarity">
    <text evidence="2">Belongs to the BA14k family.</text>
</comment>
<evidence type="ECO:0000256" key="6">
    <source>
        <dbReference type="ARBA" id="ARBA00025321"/>
    </source>
</evidence>
<keyword evidence="4" id="KW-0472">Membrane</keyword>
<dbReference type="PATRIC" id="fig|1134510.3.peg.1430"/>
<comment type="caution">
    <text evidence="9">The sequence shown here is derived from an EMBL/GenBank/DDBJ whole genome shotgun (WGS) entry which is preliminary data.</text>
</comment>
<dbReference type="RefSeq" id="WP_034459821.1">
    <property type="nucleotide sequence ID" value="NZ_CADEAH010000004.1"/>
</dbReference>
<dbReference type="OrthoDB" id="7889197at2"/>
<dbReference type="STRING" id="1134510.O9A_01271"/>